<keyword evidence="3" id="KW-1185">Reference proteome</keyword>
<evidence type="ECO:0000256" key="1">
    <source>
        <dbReference type="SAM" id="MobiDB-lite"/>
    </source>
</evidence>
<comment type="caution">
    <text evidence="2">The sequence shown here is derived from an EMBL/GenBank/DDBJ whole genome shotgun (WGS) entry which is preliminary data.</text>
</comment>
<sequence length="106" mass="10811">MSVMDEQAAAAEAAGVLMQGDFAGAGQRRAQGSVHRPGTVSGNGHNAAGHTTAWDAMDRDGVDRKATDREATGWIDQFLQPGVEAGVAGDGNATLFSRVTPGTAAE</sequence>
<reference evidence="2 3" key="1">
    <citation type="submission" date="2018-10" db="EMBL/GenBank/DDBJ databases">
        <title>Genomic Encyclopedia of Archaeal and Bacterial Type Strains, Phase II (KMG-II): from individual species to whole genera.</title>
        <authorList>
            <person name="Goeker M."/>
        </authorList>
    </citation>
    <scope>NUCLEOTIDE SEQUENCE [LARGE SCALE GENOMIC DNA]</scope>
    <source>
        <strain evidence="2 3">DSM 25217</strain>
    </source>
</reference>
<evidence type="ECO:0000313" key="2">
    <source>
        <dbReference type="EMBL" id="RMB12368.1"/>
    </source>
</evidence>
<dbReference type="RefSeq" id="WP_147453462.1">
    <property type="nucleotide sequence ID" value="NZ_REFR01000009.1"/>
</dbReference>
<dbReference type="AlphaFoldDB" id="A0A3M0CS70"/>
<protein>
    <submittedName>
        <fullName evidence="2">Uncharacterized protein</fullName>
    </submittedName>
</protein>
<dbReference type="EMBL" id="REFR01000009">
    <property type="protein sequence ID" value="RMB12368.1"/>
    <property type="molecule type" value="Genomic_DNA"/>
</dbReference>
<dbReference type="Proteomes" id="UP000271227">
    <property type="component" value="Unassembled WGS sequence"/>
</dbReference>
<feature type="compositionally biased region" description="Basic and acidic residues" evidence="1">
    <location>
        <begin position="56"/>
        <end position="68"/>
    </location>
</feature>
<dbReference type="InParanoid" id="A0A3M0CS70"/>
<feature type="region of interest" description="Disordered" evidence="1">
    <location>
        <begin position="25"/>
        <end position="68"/>
    </location>
</feature>
<proteinExistence type="predicted"/>
<evidence type="ECO:0000313" key="3">
    <source>
        <dbReference type="Proteomes" id="UP000271227"/>
    </source>
</evidence>
<organism evidence="2 3">
    <name type="scientific">Eilatimonas milleporae</name>
    <dbReference type="NCBI Taxonomy" id="911205"/>
    <lineage>
        <taxon>Bacteria</taxon>
        <taxon>Pseudomonadati</taxon>
        <taxon>Pseudomonadota</taxon>
        <taxon>Alphaproteobacteria</taxon>
        <taxon>Kordiimonadales</taxon>
        <taxon>Kordiimonadaceae</taxon>
        <taxon>Eilatimonas</taxon>
    </lineage>
</organism>
<name>A0A3M0CS70_9PROT</name>
<accession>A0A3M0CS70</accession>
<gene>
    <name evidence="2" type="ORF">BXY39_0864</name>
</gene>